<accession>A0A0M2KC11</accession>
<gene>
    <name evidence="1" type="ORF">AV903_25285</name>
    <name evidence="2" type="ORF">SY86_15170</name>
</gene>
<protein>
    <submittedName>
        <fullName evidence="2">Uncharacterized protein</fullName>
    </submittedName>
</protein>
<dbReference type="EMBL" id="CP013970">
    <property type="protein sequence ID" value="AXF78563.1"/>
    <property type="molecule type" value="Genomic_DNA"/>
</dbReference>
<reference evidence="1 4" key="2">
    <citation type="submission" date="2016-01" db="EMBL/GenBank/DDBJ databases">
        <authorList>
            <person name="Oliw E.H."/>
        </authorList>
    </citation>
    <scope>NUCLEOTIDE SEQUENCE [LARGE SCALE GENOMIC DNA]</scope>
    <source>
        <strain evidence="1 4">MDcuke</strain>
    </source>
</reference>
<sequence length="95" mass="10667">MKQQMDFKALSQNGSQGTTSDVLFVCVDSPTTELWEAAYSRFDAVRQLNNELAVMSNEKLNNSALAVVNNILLSDAMGMFNLLGERLSKYEEERK</sequence>
<dbReference type="STRING" id="65700.SY86_15170"/>
<dbReference type="RefSeq" id="WP_016192268.1">
    <property type="nucleotide sequence ID" value="NZ_CP013970.1"/>
</dbReference>
<evidence type="ECO:0000313" key="4">
    <source>
        <dbReference type="Proteomes" id="UP000264980"/>
    </source>
</evidence>
<organism evidence="2 3">
    <name type="scientific">Erwinia tracheiphila</name>
    <dbReference type="NCBI Taxonomy" id="65700"/>
    <lineage>
        <taxon>Bacteria</taxon>
        <taxon>Pseudomonadati</taxon>
        <taxon>Pseudomonadota</taxon>
        <taxon>Gammaproteobacteria</taxon>
        <taxon>Enterobacterales</taxon>
        <taxon>Erwiniaceae</taxon>
        <taxon>Erwinia</taxon>
    </lineage>
</organism>
<reference evidence="2 3" key="1">
    <citation type="submission" date="2015-01" db="EMBL/GenBank/DDBJ databases">
        <title>Erwinia tracheiphila.</title>
        <authorList>
            <person name="Shapiro L.R."/>
        </authorList>
    </citation>
    <scope>NUCLEOTIDE SEQUENCE [LARGE SCALE GENOMIC DNA]</scope>
    <source>
        <strain evidence="2 3">BuffGH</strain>
    </source>
</reference>
<evidence type="ECO:0000313" key="2">
    <source>
        <dbReference type="EMBL" id="KKF36474.1"/>
    </source>
</evidence>
<dbReference type="Proteomes" id="UP000264980">
    <property type="component" value="Chromosome"/>
</dbReference>
<keyword evidence="3" id="KW-1185">Reference proteome</keyword>
<dbReference type="EMBL" id="JXNU01000003">
    <property type="protein sequence ID" value="KKF36474.1"/>
    <property type="molecule type" value="Genomic_DNA"/>
</dbReference>
<proteinExistence type="predicted"/>
<dbReference type="Proteomes" id="UP000033924">
    <property type="component" value="Unassembled WGS sequence"/>
</dbReference>
<name>A0A0M2KC11_9GAMM</name>
<evidence type="ECO:0000313" key="1">
    <source>
        <dbReference type="EMBL" id="AXF78563.1"/>
    </source>
</evidence>
<evidence type="ECO:0000313" key="3">
    <source>
        <dbReference type="Proteomes" id="UP000033924"/>
    </source>
</evidence>
<dbReference type="PATRIC" id="fig|65700.7.peg.3812"/>
<dbReference type="AlphaFoldDB" id="A0A0M2KC11"/>